<dbReference type="InterPro" id="IPR043561">
    <property type="entry name" value="LHW-like"/>
</dbReference>
<dbReference type="Proteomes" id="UP000823674">
    <property type="component" value="Chromosome A09"/>
</dbReference>
<evidence type="ECO:0000256" key="1">
    <source>
        <dbReference type="ARBA" id="ARBA00023015"/>
    </source>
</evidence>
<feature type="domain" description="Transcription factor MYC/MYB N-terminal" evidence="3">
    <location>
        <begin position="1"/>
        <end position="63"/>
    </location>
</feature>
<evidence type="ECO:0000313" key="4">
    <source>
        <dbReference type="EMBL" id="KAG5386925.1"/>
    </source>
</evidence>
<name>A0ABQ7LK51_BRACM</name>
<evidence type="ECO:0000313" key="5">
    <source>
        <dbReference type="Proteomes" id="UP000823674"/>
    </source>
</evidence>
<reference evidence="4 5" key="1">
    <citation type="submission" date="2021-03" db="EMBL/GenBank/DDBJ databases">
        <authorList>
            <person name="King G.J."/>
            <person name="Bancroft I."/>
            <person name="Baten A."/>
            <person name="Bloomfield J."/>
            <person name="Borpatragohain P."/>
            <person name="He Z."/>
            <person name="Irish N."/>
            <person name="Irwin J."/>
            <person name="Liu K."/>
            <person name="Mauleon R.P."/>
            <person name="Moore J."/>
            <person name="Morris R."/>
            <person name="Ostergaard L."/>
            <person name="Wang B."/>
            <person name="Wells R."/>
        </authorList>
    </citation>
    <scope>NUCLEOTIDE SEQUENCE [LARGE SCALE GENOMIC DNA]</scope>
    <source>
        <strain evidence="4">R-o-18</strain>
        <tissue evidence="4">Leaf</tissue>
    </source>
</reference>
<evidence type="ECO:0000259" key="3">
    <source>
        <dbReference type="Pfam" id="PF14215"/>
    </source>
</evidence>
<keyword evidence="1" id="KW-0805">Transcription regulation</keyword>
<sequence>MMLNNRIILVGEGLVGRAAFTGHHQWILADSFNRGGVHPPETVAVFPVVPHGVVHLGSSLPIQLKSLAEEM</sequence>
<dbReference type="PANTHER" id="PTHR46196">
    <property type="entry name" value="TRANSCRIPTION FACTOR BHLH155-LIKE ISOFORM X1-RELATED"/>
    <property type="match status" value="1"/>
</dbReference>
<evidence type="ECO:0000256" key="2">
    <source>
        <dbReference type="ARBA" id="ARBA00023163"/>
    </source>
</evidence>
<protein>
    <recommendedName>
        <fullName evidence="3">Transcription factor MYC/MYB N-terminal domain-containing protein</fullName>
    </recommendedName>
</protein>
<comment type="caution">
    <text evidence="4">The sequence shown here is derived from an EMBL/GenBank/DDBJ whole genome shotgun (WGS) entry which is preliminary data.</text>
</comment>
<dbReference type="InterPro" id="IPR025610">
    <property type="entry name" value="MYC/MYB_N"/>
</dbReference>
<proteinExistence type="predicted"/>
<keyword evidence="2" id="KW-0804">Transcription</keyword>
<keyword evidence="5" id="KW-1185">Reference proteome</keyword>
<dbReference type="PANTHER" id="PTHR46196:SF4">
    <property type="entry name" value="TRANSCRIPTION FACTOR LHW"/>
    <property type="match status" value="1"/>
</dbReference>
<dbReference type="EMBL" id="JADBGQ010000008">
    <property type="protein sequence ID" value="KAG5386925.1"/>
    <property type="molecule type" value="Genomic_DNA"/>
</dbReference>
<organism evidence="4 5">
    <name type="scientific">Brassica rapa subsp. trilocularis</name>
    <dbReference type="NCBI Taxonomy" id="1813537"/>
    <lineage>
        <taxon>Eukaryota</taxon>
        <taxon>Viridiplantae</taxon>
        <taxon>Streptophyta</taxon>
        <taxon>Embryophyta</taxon>
        <taxon>Tracheophyta</taxon>
        <taxon>Spermatophyta</taxon>
        <taxon>Magnoliopsida</taxon>
        <taxon>eudicotyledons</taxon>
        <taxon>Gunneridae</taxon>
        <taxon>Pentapetalae</taxon>
        <taxon>rosids</taxon>
        <taxon>malvids</taxon>
        <taxon>Brassicales</taxon>
        <taxon>Brassicaceae</taxon>
        <taxon>Brassiceae</taxon>
        <taxon>Brassica</taxon>
    </lineage>
</organism>
<dbReference type="Pfam" id="PF14215">
    <property type="entry name" value="bHLH-MYC_N"/>
    <property type="match status" value="1"/>
</dbReference>
<gene>
    <name evidence="4" type="primary">A09g518260.1_BraROA</name>
    <name evidence="4" type="ORF">IGI04_038395</name>
</gene>
<accession>A0ABQ7LK51</accession>